<dbReference type="SUPFAM" id="SSF47384">
    <property type="entry name" value="Homodimeric domain of signal transducing histidine kinase"/>
    <property type="match status" value="1"/>
</dbReference>
<reference evidence="16" key="1">
    <citation type="submission" date="2020-08" db="EMBL/GenBank/DDBJ databases">
        <title>Genome public.</title>
        <authorList>
            <person name="Liu C."/>
            <person name="Sun Q."/>
        </authorList>
    </citation>
    <scope>NUCLEOTIDE SEQUENCE</scope>
    <source>
        <strain evidence="16">NSJ-53</strain>
    </source>
</reference>
<evidence type="ECO:0000256" key="9">
    <source>
        <dbReference type="ARBA" id="ARBA00022777"/>
    </source>
</evidence>
<keyword evidence="13" id="KW-0812">Transmembrane</keyword>
<dbReference type="PRINTS" id="PR00344">
    <property type="entry name" value="BCTRLSENSOR"/>
</dbReference>
<evidence type="ECO:0000313" key="17">
    <source>
        <dbReference type="Proteomes" id="UP000623172"/>
    </source>
</evidence>
<dbReference type="Gene3D" id="1.10.287.130">
    <property type="match status" value="1"/>
</dbReference>
<keyword evidence="6" id="KW-0597">Phosphoprotein</keyword>
<dbReference type="Pfam" id="PF00672">
    <property type="entry name" value="HAMP"/>
    <property type="match status" value="1"/>
</dbReference>
<dbReference type="GO" id="GO:0007234">
    <property type="term" value="P:osmosensory signaling via phosphorelay pathway"/>
    <property type="evidence" value="ECO:0007669"/>
    <property type="project" value="TreeGrafter"/>
</dbReference>
<keyword evidence="12 13" id="KW-0472">Membrane</keyword>
<keyword evidence="9" id="KW-0418">Kinase</keyword>
<evidence type="ECO:0000256" key="11">
    <source>
        <dbReference type="ARBA" id="ARBA00023012"/>
    </source>
</evidence>
<keyword evidence="10" id="KW-0067">ATP-binding</keyword>
<keyword evidence="7" id="KW-0808">Transferase</keyword>
<evidence type="ECO:0000256" key="13">
    <source>
        <dbReference type="SAM" id="Phobius"/>
    </source>
</evidence>
<proteinExistence type="predicted"/>
<dbReference type="InterPro" id="IPR035965">
    <property type="entry name" value="PAS-like_dom_sf"/>
</dbReference>
<evidence type="ECO:0000259" key="14">
    <source>
        <dbReference type="PROSITE" id="PS50109"/>
    </source>
</evidence>
<dbReference type="GO" id="GO:0005886">
    <property type="term" value="C:plasma membrane"/>
    <property type="evidence" value="ECO:0007669"/>
    <property type="project" value="UniProtKB-SubCell"/>
</dbReference>
<dbReference type="Gene3D" id="3.30.450.20">
    <property type="entry name" value="PAS domain"/>
    <property type="match status" value="1"/>
</dbReference>
<feature type="domain" description="HAMP" evidence="15">
    <location>
        <begin position="178"/>
        <end position="230"/>
    </location>
</feature>
<dbReference type="InterPro" id="IPR003661">
    <property type="entry name" value="HisK_dim/P_dom"/>
</dbReference>
<dbReference type="PROSITE" id="PS50885">
    <property type="entry name" value="HAMP"/>
    <property type="match status" value="1"/>
</dbReference>
<feature type="domain" description="Histidine kinase" evidence="14">
    <location>
        <begin position="353"/>
        <end position="574"/>
    </location>
</feature>
<keyword evidence="17" id="KW-1185">Reference proteome</keyword>
<dbReference type="CDD" id="cd00082">
    <property type="entry name" value="HisKA"/>
    <property type="match status" value="1"/>
</dbReference>
<dbReference type="Proteomes" id="UP000623172">
    <property type="component" value="Unassembled WGS sequence"/>
</dbReference>
<dbReference type="EMBL" id="JACRSR010000001">
    <property type="protein sequence ID" value="MBC8530875.1"/>
    <property type="molecule type" value="Genomic_DNA"/>
</dbReference>
<keyword evidence="11" id="KW-0902">Two-component regulatory system</keyword>
<dbReference type="EC" id="2.7.13.3" evidence="4"/>
<dbReference type="CDD" id="cd06225">
    <property type="entry name" value="HAMP"/>
    <property type="match status" value="1"/>
</dbReference>
<dbReference type="SMART" id="SM00388">
    <property type="entry name" value="HisKA"/>
    <property type="match status" value="1"/>
</dbReference>
<dbReference type="Pfam" id="PF02518">
    <property type="entry name" value="HATPase_c"/>
    <property type="match status" value="1"/>
</dbReference>
<dbReference type="GO" id="GO:0030295">
    <property type="term" value="F:protein kinase activator activity"/>
    <property type="evidence" value="ECO:0007669"/>
    <property type="project" value="TreeGrafter"/>
</dbReference>
<dbReference type="PANTHER" id="PTHR42878:SF7">
    <property type="entry name" value="SENSOR HISTIDINE KINASE GLRK"/>
    <property type="match status" value="1"/>
</dbReference>
<dbReference type="InterPro" id="IPR003660">
    <property type="entry name" value="HAMP_dom"/>
</dbReference>
<dbReference type="SMART" id="SM00387">
    <property type="entry name" value="HATPase_c"/>
    <property type="match status" value="1"/>
</dbReference>
<evidence type="ECO:0000256" key="7">
    <source>
        <dbReference type="ARBA" id="ARBA00022679"/>
    </source>
</evidence>
<dbReference type="GO" id="GO:0045121">
    <property type="term" value="C:membrane raft"/>
    <property type="evidence" value="ECO:0007669"/>
    <property type="project" value="UniProtKB-SubCell"/>
</dbReference>
<dbReference type="InterPro" id="IPR036097">
    <property type="entry name" value="HisK_dim/P_sf"/>
</dbReference>
<sequence length="576" mass="64212">MRKRIFTAILGLSVFAALAMAVFSVWFMERDYAAGARDTLLREARVLDRERQKEAPDGYQELARDFAEASGTRVTIVDSGGKVLADSAADPGIMASHEYRREIREAREEGTGYDRRRSATTGEDRLYVAFRGGDGIIVRLSVPLVSAFERMNSAWWILIAALLCILAVSLVIARRLSHSLSEPVLRITRTAHRIAEGHWEQKVAVEGEGEMRELTQSVAVMTEAMNNTLRELNENNARISTVLTAMSSGVVAVSPYLRVIMFNPAAERMLETRIKKDEHIMDVLWDPNLEGILISVMRLHETVRREQRMGERFLRMAIAPMIQGEKTIGAVAVMEDVTELRKLEVMRKEFVANVSHELKTPLTSIKGFAETLRDGALEQPEQAKRFLTIIDEEADRLTRLINDILNLSRMENQQEAPGEPLPEPVHFGRLVEDTAEMLAETARKRGLELTVSVDPGPLLVRVKADDGRQMILNLVDNALKYTPEGGRVAVSVRNAGETLIFSVSDTGIGIAKEHIPRLFERFYRVDKGRSRALGGTGLGLAIVKHIVLAMKGTIDVQSEEGKGTAFTVHIPKVKLN</sequence>
<dbReference type="NCBIfam" id="NF046044">
    <property type="entry name" value="PnpS"/>
    <property type="match status" value="1"/>
</dbReference>
<dbReference type="AlphaFoldDB" id="A0A926D1X0"/>
<dbReference type="GO" id="GO:0000156">
    <property type="term" value="F:phosphorelay response regulator activity"/>
    <property type="evidence" value="ECO:0007669"/>
    <property type="project" value="TreeGrafter"/>
</dbReference>
<evidence type="ECO:0000256" key="5">
    <source>
        <dbReference type="ARBA" id="ARBA00022475"/>
    </source>
</evidence>
<name>A0A926D1X0_9FIRM</name>
<dbReference type="Pfam" id="PF00512">
    <property type="entry name" value="HisKA"/>
    <property type="match status" value="1"/>
</dbReference>
<evidence type="ECO:0000256" key="8">
    <source>
        <dbReference type="ARBA" id="ARBA00022741"/>
    </source>
</evidence>
<dbReference type="RefSeq" id="WP_249314914.1">
    <property type="nucleotide sequence ID" value="NZ_JACRSR010000001.1"/>
</dbReference>
<dbReference type="InterPro" id="IPR004358">
    <property type="entry name" value="Sig_transdc_His_kin-like_C"/>
</dbReference>
<dbReference type="CDD" id="cd16922">
    <property type="entry name" value="HATPase_EvgS-ArcB-TorS-like"/>
    <property type="match status" value="1"/>
</dbReference>
<dbReference type="InterPro" id="IPR036890">
    <property type="entry name" value="HATPase_C_sf"/>
</dbReference>
<evidence type="ECO:0000256" key="10">
    <source>
        <dbReference type="ARBA" id="ARBA00022840"/>
    </source>
</evidence>
<dbReference type="SUPFAM" id="SSF55785">
    <property type="entry name" value="PYP-like sensor domain (PAS domain)"/>
    <property type="match status" value="1"/>
</dbReference>
<dbReference type="InterPro" id="IPR003594">
    <property type="entry name" value="HATPase_dom"/>
</dbReference>
<protein>
    <recommendedName>
        <fullName evidence="4">histidine kinase</fullName>
        <ecNumber evidence="4">2.7.13.3</ecNumber>
    </recommendedName>
</protein>
<evidence type="ECO:0000256" key="6">
    <source>
        <dbReference type="ARBA" id="ARBA00022553"/>
    </source>
</evidence>
<dbReference type="SUPFAM" id="SSF55874">
    <property type="entry name" value="ATPase domain of HSP90 chaperone/DNA topoisomerase II/histidine kinase"/>
    <property type="match status" value="1"/>
</dbReference>
<dbReference type="PANTHER" id="PTHR42878">
    <property type="entry name" value="TWO-COMPONENT HISTIDINE KINASE"/>
    <property type="match status" value="1"/>
</dbReference>
<evidence type="ECO:0000256" key="3">
    <source>
        <dbReference type="ARBA" id="ARBA00004314"/>
    </source>
</evidence>
<dbReference type="InterPro" id="IPR005467">
    <property type="entry name" value="His_kinase_dom"/>
</dbReference>
<accession>A0A926D1X0</accession>
<evidence type="ECO:0000256" key="12">
    <source>
        <dbReference type="ARBA" id="ARBA00023136"/>
    </source>
</evidence>
<evidence type="ECO:0000259" key="15">
    <source>
        <dbReference type="PROSITE" id="PS50885"/>
    </source>
</evidence>
<comment type="catalytic activity">
    <reaction evidence="1">
        <text>ATP + protein L-histidine = ADP + protein N-phospho-L-histidine.</text>
        <dbReference type="EC" id="2.7.13.3"/>
    </reaction>
</comment>
<dbReference type="FunFam" id="3.30.565.10:FF:000023">
    <property type="entry name" value="PAS domain-containing sensor histidine kinase"/>
    <property type="match status" value="1"/>
</dbReference>
<feature type="transmembrane region" description="Helical" evidence="13">
    <location>
        <begin position="153"/>
        <end position="173"/>
    </location>
</feature>
<keyword evidence="13" id="KW-1133">Transmembrane helix</keyword>
<dbReference type="SMART" id="SM00304">
    <property type="entry name" value="HAMP"/>
    <property type="match status" value="1"/>
</dbReference>
<dbReference type="InterPro" id="IPR050351">
    <property type="entry name" value="BphY/WalK/GraS-like"/>
</dbReference>
<evidence type="ECO:0000256" key="2">
    <source>
        <dbReference type="ARBA" id="ARBA00004236"/>
    </source>
</evidence>
<dbReference type="Gene3D" id="3.30.565.10">
    <property type="entry name" value="Histidine kinase-like ATPase, C-terminal domain"/>
    <property type="match status" value="1"/>
</dbReference>
<keyword evidence="5" id="KW-1003">Cell membrane</keyword>
<comment type="subcellular location">
    <subcellularLocation>
        <location evidence="2">Cell membrane</location>
    </subcellularLocation>
    <subcellularLocation>
        <location evidence="3">Membrane raft</location>
        <topology evidence="3">Multi-pass membrane protein</topology>
    </subcellularLocation>
</comment>
<dbReference type="FunFam" id="1.10.287.130:FF:000001">
    <property type="entry name" value="Two-component sensor histidine kinase"/>
    <property type="match status" value="1"/>
</dbReference>
<gene>
    <name evidence="16" type="ORF">H8696_03340</name>
</gene>
<dbReference type="SUPFAM" id="SSF158472">
    <property type="entry name" value="HAMP domain-like"/>
    <property type="match status" value="1"/>
</dbReference>
<evidence type="ECO:0000256" key="1">
    <source>
        <dbReference type="ARBA" id="ARBA00000085"/>
    </source>
</evidence>
<keyword evidence="8" id="KW-0547">Nucleotide-binding</keyword>
<evidence type="ECO:0000313" key="16">
    <source>
        <dbReference type="EMBL" id="MBC8530875.1"/>
    </source>
</evidence>
<dbReference type="GO" id="GO:0005524">
    <property type="term" value="F:ATP binding"/>
    <property type="evidence" value="ECO:0007669"/>
    <property type="project" value="UniProtKB-KW"/>
</dbReference>
<organism evidence="16 17">
    <name type="scientific">Gehongia tenuis</name>
    <dbReference type="NCBI Taxonomy" id="2763655"/>
    <lineage>
        <taxon>Bacteria</taxon>
        <taxon>Bacillati</taxon>
        <taxon>Bacillota</taxon>
        <taxon>Clostridia</taxon>
        <taxon>Christensenellales</taxon>
        <taxon>Christensenellaceae</taxon>
        <taxon>Gehongia</taxon>
    </lineage>
</organism>
<dbReference type="GO" id="GO:0000155">
    <property type="term" value="F:phosphorelay sensor kinase activity"/>
    <property type="evidence" value="ECO:0007669"/>
    <property type="project" value="InterPro"/>
</dbReference>
<comment type="caution">
    <text evidence="16">The sequence shown here is derived from an EMBL/GenBank/DDBJ whole genome shotgun (WGS) entry which is preliminary data.</text>
</comment>
<dbReference type="Gene3D" id="6.10.340.10">
    <property type="match status" value="1"/>
</dbReference>
<evidence type="ECO:0000256" key="4">
    <source>
        <dbReference type="ARBA" id="ARBA00012438"/>
    </source>
</evidence>
<dbReference type="PROSITE" id="PS50109">
    <property type="entry name" value="HIS_KIN"/>
    <property type="match status" value="1"/>
</dbReference>